<name>A0A6C0KX55_9ZZZZ</name>
<sequence>MVMRFPFVTSVDRTEKVKHHNVSEDNPKERNPPPTNLTQKQIKSPPPDLTPKKAKSPPTNLTPKK</sequence>
<accession>A0A6C0KX55</accession>
<organism evidence="2">
    <name type="scientific">viral metagenome</name>
    <dbReference type="NCBI Taxonomy" id="1070528"/>
    <lineage>
        <taxon>unclassified sequences</taxon>
        <taxon>metagenomes</taxon>
        <taxon>organismal metagenomes</taxon>
    </lineage>
</organism>
<reference evidence="2" key="1">
    <citation type="journal article" date="2020" name="Nature">
        <title>Giant virus diversity and host interactions through global metagenomics.</title>
        <authorList>
            <person name="Schulz F."/>
            <person name="Roux S."/>
            <person name="Paez-Espino D."/>
            <person name="Jungbluth S."/>
            <person name="Walsh D.A."/>
            <person name="Denef V.J."/>
            <person name="McMahon K.D."/>
            <person name="Konstantinidis K.T."/>
            <person name="Eloe-Fadrosh E.A."/>
            <person name="Kyrpides N.C."/>
            <person name="Woyke T."/>
        </authorList>
    </citation>
    <scope>NUCLEOTIDE SEQUENCE</scope>
    <source>
        <strain evidence="2">GVMAG-S-ERX555907-102</strain>
    </source>
</reference>
<dbReference type="AlphaFoldDB" id="A0A6C0KX55"/>
<feature type="compositionally biased region" description="Basic and acidic residues" evidence="1">
    <location>
        <begin position="21"/>
        <end position="31"/>
    </location>
</feature>
<protein>
    <submittedName>
        <fullName evidence="2">Uncharacterized protein</fullName>
    </submittedName>
</protein>
<feature type="region of interest" description="Disordered" evidence="1">
    <location>
        <begin position="1"/>
        <end position="65"/>
    </location>
</feature>
<evidence type="ECO:0000313" key="2">
    <source>
        <dbReference type="EMBL" id="QHU22555.1"/>
    </source>
</evidence>
<evidence type="ECO:0000256" key="1">
    <source>
        <dbReference type="SAM" id="MobiDB-lite"/>
    </source>
</evidence>
<proteinExistence type="predicted"/>
<dbReference type="EMBL" id="MN741011">
    <property type="protein sequence ID" value="QHU22555.1"/>
    <property type="molecule type" value="Genomic_DNA"/>
</dbReference>